<evidence type="ECO:0000313" key="2">
    <source>
        <dbReference type="Proteomes" id="UP000427886"/>
    </source>
</evidence>
<evidence type="ECO:0000313" key="1">
    <source>
        <dbReference type="EMBL" id="QGP77548.1"/>
    </source>
</evidence>
<dbReference type="KEGG" id="tey:GLW17_11355"/>
<gene>
    <name evidence="1" type="ORF">GLW17_11355</name>
</gene>
<proteinExistence type="predicted"/>
<name>A0AB37D7K5_TETHA</name>
<accession>A0AB37D7K5</accession>
<dbReference type="AlphaFoldDB" id="A0AB37D7K5"/>
<dbReference type="EMBL" id="CP046246">
    <property type="protein sequence ID" value="QGP77548.1"/>
    <property type="molecule type" value="Genomic_DNA"/>
</dbReference>
<reference evidence="1 2" key="1">
    <citation type="submission" date="2019-11" db="EMBL/GenBank/DDBJ databases">
        <authorList>
            <person name="Kim E."/>
            <person name="Lee J."/>
            <person name="Jeon K."/>
            <person name="Lee Y."/>
        </authorList>
    </citation>
    <scope>NUCLEOTIDE SEQUENCE [LARGE SCALE GENOMIC DNA]</scope>
    <source>
        <strain evidence="1 2">YJ1</strain>
    </source>
</reference>
<protein>
    <submittedName>
        <fullName evidence="1">Uncharacterized protein</fullName>
    </submittedName>
</protein>
<dbReference type="Proteomes" id="UP000427886">
    <property type="component" value="Chromosome"/>
</dbReference>
<organism evidence="1 2">
    <name type="scientific">Tetragenococcus halophilus</name>
    <name type="common">Pediococcus halophilus</name>
    <dbReference type="NCBI Taxonomy" id="51669"/>
    <lineage>
        <taxon>Bacteria</taxon>
        <taxon>Bacillati</taxon>
        <taxon>Bacillota</taxon>
        <taxon>Bacilli</taxon>
        <taxon>Lactobacillales</taxon>
        <taxon>Enterococcaceae</taxon>
        <taxon>Tetragenococcus</taxon>
    </lineage>
</organism>
<sequence>MTQLDKGEKEQAVLKDVKKQFKKLALTQDLSQKGLSLYTELQAPDKNIDTALSSMTWFQ</sequence>